<name>A0A3M2RML7_9HYPO</name>
<keyword evidence="8" id="KW-1185">Reference proteome</keyword>
<evidence type="ECO:0000313" key="7">
    <source>
        <dbReference type="EMBL" id="RMJ06459.1"/>
    </source>
</evidence>
<evidence type="ECO:0000256" key="3">
    <source>
        <dbReference type="ARBA" id="ARBA00023239"/>
    </source>
</evidence>
<feature type="chain" id="PRO_5017958024" description="Scytalone dehydratase-like domain-containing protein" evidence="5">
    <location>
        <begin position="19"/>
        <end position="526"/>
    </location>
</feature>
<dbReference type="GO" id="GO:0045944">
    <property type="term" value="P:positive regulation of transcription by RNA polymerase II"/>
    <property type="evidence" value="ECO:0007669"/>
    <property type="project" value="TreeGrafter"/>
</dbReference>
<dbReference type="GO" id="GO:0000976">
    <property type="term" value="F:transcription cis-regulatory region binding"/>
    <property type="evidence" value="ECO:0007669"/>
    <property type="project" value="TreeGrafter"/>
</dbReference>
<keyword evidence="4" id="KW-0539">Nucleus</keyword>
<dbReference type="STRING" id="2010991.A0A3M2RML7"/>
<dbReference type="SUPFAM" id="SSF54427">
    <property type="entry name" value="NTF2-like"/>
    <property type="match status" value="1"/>
</dbReference>
<evidence type="ECO:0000256" key="2">
    <source>
        <dbReference type="ARBA" id="ARBA00008584"/>
    </source>
</evidence>
<evidence type="ECO:0000259" key="6">
    <source>
        <dbReference type="Pfam" id="PF02982"/>
    </source>
</evidence>
<sequence>MQTKNLAILAAMAATAAAEEVQHVEVIHMVETLHVYNGQILHVTPNKRSLDVLFRRADADECSSSAISLLRSIPTADPELESWAIAATTPTDPCTLVVPSSLSDALIEYLTELAEWAIEKEDDAQEIIEECNLETGGNALDSCSTPGTIFFTSANQTKTVPLEPIIASIEATAGSGSGSGSSGDSDNAAGARGAGLTAIDYRSFLNKIWENMEAEEFVNMISNPAMLGSPTLKTQHFIGASRYQRVSDTEIIGHHQLRVPHQIYEDTTLSKVLVKGHAHSYNKHWYKKIDGQWKFAGLAPELRRDFHPRPRYGQRLRWAGGAAIRGRLAQADEKIADEAGSSTTTGDEIWTNASSFHSISKKTLHKLIDHWDKQIARLMVWVDSDENPYRRYVTPMAYRHPVVGLAMAAVSSQHASISLEDDSFSEKARNEAISMISAYVKNITTHVMSGRELGNQLDERAVEWVLAAMLLLSCYEMADSGSAAADFHRRAARSLVNTFETTGRVKAFIRSAGPAGLDVQSPSDAV</sequence>
<dbReference type="PANTHER" id="PTHR37534">
    <property type="entry name" value="TRANSCRIPTIONAL ACTIVATOR PROTEIN UGA3"/>
    <property type="match status" value="1"/>
</dbReference>
<keyword evidence="3" id="KW-0456">Lyase</keyword>
<comment type="subcellular location">
    <subcellularLocation>
        <location evidence="1">Nucleus</location>
    </subcellularLocation>
</comment>
<dbReference type="Gene3D" id="3.10.450.50">
    <property type="match status" value="1"/>
</dbReference>
<gene>
    <name evidence="7" type="ORF">CDV36_013950</name>
</gene>
<feature type="signal peptide" evidence="5">
    <location>
        <begin position="1"/>
        <end position="18"/>
    </location>
</feature>
<feature type="domain" description="Scytalone dehydratase-like" evidence="6">
    <location>
        <begin position="197"/>
        <end position="304"/>
    </location>
</feature>
<proteinExistence type="inferred from homology"/>
<evidence type="ECO:0000256" key="1">
    <source>
        <dbReference type="ARBA" id="ARBA00004123"/>
    </source>
</evidence>
<comment type="caution">
    <text evidence="7">The sequence shown here is derived from an EMBL/GenBank/DDBJ whole genome shotgun (WGS) entry which is preliminary data.</text>
</comment>
<dbReference type="EMBL" id="NKUJ01000414">
    <property type="protein sequence ID" value="RMJ06459.1"/>
    <property type="molecule type" value="Genomic_DNA"/>
</dbReference>
<reference evidence="7 8" key="1">
    <citation type="submission" date="2017-06" db="EMBL/GenBank/DDBJ databases">
        <title>Comparative genomic analysis of Ambrosia Fusariam Clade fungi.</title>
        <authorList>
            <person name="Stajich J.E."/>
            <person name="Carrillo J."/>
            <person name="Kijimoto T."/>
            <person name="Eskalen A."/>
            <person name="O'Donnell K."/>
            <person name="Kasson M."/>
        </authorList>
    </citation>
    <scope>NUCLEOTIDE SEQUENCE [LARGE SCALE GENOMIC DNA]</scope>
    <source>
        <strain evidence="7">UCR3666</strain>
    </source>
</reference>
<dbReference type="OrthoDB" id="4960012at2759"/>
<dbReference type="InterPro" id="IPR021858">
    <property type="entry name" value="Fun_TF"/>
</dbReference>
<dbReference type="Proteomes" id="UP000277212">
    <property type="component" value="Unassembled WGS sequence"/>
</dbReference>
<dbReference type="Pfam" id="PF02982">
    <property type="entry name" value="Scytalone_dh"/>
    <property type="match status" value="1"/>
</dbReference>
<dbReference type="PANTHER" id="PTHR37534:SF15">
    <property type="entry name" value="ZN(II)2CYS6 TRANSCRIPTION FACTOR (EUROFUNG)"/>
    <property type="match status" value="1"/>
</dbReference>
<dbReference type="GO" id="GO:0016829">
    <property type="term" value="F:lyase activity"/>
    <property type="evidence" value="ECO:0007669"/>
    <property type="project" value="UniProtKB-KW"/>
</dbReference>
<evidence type="ECO:0000313" key="8">
    <source>
        <dbReference type="Proteomes" id="UP000277212"/>
    </source>
</evidence>
<dbReference type="AlphaFoldDB" id="A0A3M2RML7"/>
<keyword evidence="5" id="KW-0732">Signal</keyword>
<comment type="similarity">
    <text evidence="2">Belongs to the scytalone dehydratase family.</text>
</comment>
<dbReference type="InterPro" id="IPR032710">
    <property type="entry name" value="NTF2-like_dom_sf"/>
</dbReference>
<protein>
    <recommendedName>
        <fullName evidence="6">Scytalone dehydratase-like domain-containing protein</fullName>
    </recommendedName>
</protein>
<dbReference type="InterPro" id="IPR049884">
    <property type="entry name" value="Scytalone_dh"/>
</dbReference>
<organism evidence="7 8">
    <name type="scientific">Fusarium kuroshium</name>
    <dbReference type="NCBI Taxonomy" id="2010991"/>
    <lineage>
        <taxon>Eukaryota</taxon>
        <taxon>Fungi</taxon>
        <taxon>Dikarya</taxon>
        <taxon>Ascomycota</taxon>
        <taxon>Pezizomycotina</taxon>
        <taxon>Sordariomycetes</taxon>
        <taxon>Hypocreomycetidae</taxon>
        <taxon>Hypocreales</taxon>
        <taxon>Nectriaceae</taxon>
        <taxon>Fusarium</taxon>
        <taxon>Fusarium solani species complex</taxon>
    </lineage>
</organism>
<dbReference type="GO" id="GO:0005634">
    <property type="term" value="C:nucleus"/>
    <property type="evidence" value="ECO:0007669"/>
    <property type="project" value="UniProtKB-SubCell"/>
</dbReference>
<dbReference type="Pfam" id="PF11951">
    <property type="entry name" value="Fungal_trans_2"/>
    <property type="match status" value="1"/>
</dbReference>
<evidence type="ECO:0000256" key="4">
    <source>
        <dbReference type="ARBA" id="ARBA00023242"/>
    </source>
</evidence>
<dbReference type="GO" id="GO:0003700">
    <property type="term" value="F:DNA-binding transcription factor activity"/>
    <property type="evidence" value="ECO:0007669"/>
    <property type="project" value="TreeGrafter"/>
</dbReference>
<accession>A0A3M2RML7</accession>
<evidence type="ECO:0000256" key="5">
    <source>
        <dbReference type="SAM" id="SignalP"/>
    </source>
</evidence>